<comment type="caution">
    <text evidence="3">The sequence shown here is derived from an EMBL/GenBank/DDBJ whole genome shotgun (WGS) entry which is preliminary data.</text>
</comment>
<dbReference type="AlphaFoldDB" id="A0A4R8J220"/>
<feature type="transmembrane region" description="Helical" evidence="1">
    <location>
        <begin position="128"/>
        <end position="148"/>
    </location>
</feature>
<reference evidence="3 4" key="1">
    <citation type="submission" date="2019-03" db="EMBL/GenBank/DDBJ databases">
        <title>Genomic Encyclopedia of Type Strains, Phase IV (KMG-IV): sequencing the most valuable type-strain genomes for metagenomic binning, comparative biology and taxonomic classification.</title>
        <authorList>
            <person name="Goeker M."/>
        </authorList>
    </citation>
    <scope>NUCLEOTIDE SEQUENCE [LARGE SCALE GENOMIC DNA]</scope>
    <source>
        <strain evidence="3 4">DSM 16326</strain>
    </source>
</reference>
<organism evidence="3 4">
    <name type="scientific">Thiohalophilus thiocyanatoxydans</name>
    <dbReference type="NCBI Taxonomy" id="381308"/>
    <lineage>
        <taxon>Bacteria</taxon>
        <taxon>Pseudomonadati</taxon>
        <taxon>Pseudomonadota</taxon>
        <taxon>Gammaproteobacteria</taxon>
        <taxon>Thiohalomonadales</taxon>
        <taxon>Thiohalophilaceae</taxon>
        <taxon>Thiohalophilus</taxon>
    </lineage>
</organism>
<feature type="domain" description="Copper resistance protein D" evidence="2">
    <location>
        <begin position="49"/>
        <end position="149"/>
    </location>
</feature>
<feature type="transmembrane region" description="Helical" evidence="1">
    <location>
        <begin position="53"/>
        <end position="72"/>
    </location>
</feature>
<evidence type="ECO:0000313" key="4">
    <source>
        <dbReference type="Proteomes" id="UP000294914"/>
    </source>
</evidence>
<name>A0A4R8J220_9GAMM</name>
<gene>
    <name evidence="3" type="ORF">EDC23_0622</name>
</gene>
<dbReference type="InterPro" id="IPR008457">
    <property type="entry name" value="Cu-R_CopD_dom"/>
</dbReference>
<keyword evidence="1" id="KW-1133">Transmembrane helix</keyword>
<evidence type="ECO:0000256" key="1">
    <source>
        <dbReference type="SAM" id="Phobius"/>
    </source>
</evidence>
<evidence type="ECO:0000259" key="2">
    <source>
        <dbReference type="Pfam" id="PF05425"/>
    </source>
</evidence>
<dbReference type="Proteomes" id="UP000294914">
    <property type="component" value="Unassembled WGS sequence"/>
</dbReference>
<dbReference type="Pfam" id="PF05425">
    <property type="entry name" value="CopD"/>
    <property type="match status" value="1"/>
</dbReference>
<keyword evidence="4" id="KW-1185">Reference proteome</keyword>
<proteinExistence type="predicted"/>
<keyword evidence="1" id="KW-0472">Membrane</keyword>
<sequence>MNMNSLLIALHLLSAVIWVGGMFFAYVCLRPVAATQLEPPVRLTLWVGTFGKFFPWVWASVILLPLTGYWMLFSLFGGFANAPIYIHLMNGIGIIMILIYLHVFFAPYRRLKQAVLLQDWPTGGQKLGQIRMLVGLNTLLGVITVAIASGGRYFG</sequence>
<protein>
    <submittedName>
        <fullName evidence="3">Putative membrane protein</fullName>
    </submittedName>
</protein>
<dbReference type="EMBL" id="SOQX01000001">
    <property type="protein sequence ID" value="TDY04249.1"/>
    <property type="molecule type" value="Genomic_DNA"/>
</dbReference>
<dbReference type="GO" id="GO:0016020">
    <property type="term" value="C:membrane"/>
    <property type="evidence" value="ECO:0007669"/>
    <property type="project" value="InterPro"/>
</dbReference>
<evidence type="ECO:0000313" key="3">
    <source>
        <dbReference type="EMBL" id="TDY04249.1"/>
    </source>
</evidence>
<dbReference type="RefSeq" id="WP_134080994.1">
    <property type="nucleotide sequence ID" value="NZ_SOQX01000001.1"/>
</dbReference>
<feature type="transmembrane region" description="Helical" evidence="1">
    <location>
        <begin position="84"/>
        <end position="108"/>
    </location>
</feature>
<dbReference type="OrthoDB" id="8419862at2"/>
<keyword evidence="1" id="KW-0812">Transmembrane</keyword>
<accession>A0A4R8J220</accession>